<reference evidence="1 2" key="1">
    <citation type="submission" date="2017-08" db="EMBL/GenBank/DDBJ databases">
        <title>Characterization and complete genome sequence of novel bacteriophage infecting the causal agent of bacterial fruit blotch, Acidovorax citrulli.</title>
        <authorList>
            <person name="Midani A.R."/>
            <person name="Park S.-H."/>
            <person name="Choi T.-J."/>
        </authorList>
    </citation>
    <scope>NUCLEOTIDE SEQUENCE [LARGE SCALE GENOMIC DNA]</scope>
</reference>
<evidence type="ECO:0000313" key="2">
    <source>
        <dbReference type="Proteomes" id="UP000224101"/>
    </source>
</evidence>
<dbReference type="InterPro" id="IPR026302">
    <property type="entry name" value="NEDD4-bd_p2"/>
</dbReference>
<proteinExistence type="predicted"/>
<keyword evidence="2" id="KW-1185">Reference proteome</keyword>
<organism evidence="1 2">
    <name type="scientific">Acidovorax phage ACP17</name>
    <dbReference type="NCBI Taxonomy" id="2010329"/>
    <lineage>
        <taxon>Viruses</taxon>
        <taxon>Duplodnaviria</taxon>
        <taxon>Heunggongvirae</taxon>
        <taxon>Uroviricota</taxon>
        <taxon>Caudoviricetes</taxon>
        <taxon>Busanvirus</taxon>
        <taxon>Busanvirus ACP17</taxon>
    </lineage>
</organism>
<dbReference type="PANTHER" id="PTHR13308">
    <property type="entry name" value="NEDD4-BINDING PROTEIN 2-LIKE 1"/>
    <property type="match status" value="1"/>
</dbReference>
<evidence type="ECO:0000313" key="1">
    <source>
        <dbReference type="EMBL" id="ASD50504.1"/>
    </source>
</evidence>
<dbReference type="OrthoDB" id="16846at10239"/>
<protein>
    <submittedName>
        <fullName evidence="1">Uncharacterized protein</fullName>
    </submittedName>
</protein>
<sequence>MDETTLTIFRGLPGSGKSTLAKKICPRVYEADQFFLGLDGSYRFDPEMVSRAHRWCAKSVYAALAQRQTVGVANTNTTIAEVMRYAEMGVEAGVRIAVYELTGSYGSVHNVPDLAMERMRDRWVDGTTIADTFNAYYPHYTNFVYARVSR</sequence>
<accession>A0A218M380</accession>
<dbReference type="RefSeq" id="YP_009609823.1">
    <property type="nucleotide sequence ID" value="NC_041997.1"/>
</dbReference>
<dbReference type="EMBL" id="KY979132">
    <property type="protein sequence ID" value="ASD50504.1"/>
    <property type="molecule type" value="Genomic_DNA"/>
</dbReference>
<dbReference type="Gene3D" id="3.40.50.300">
    <property type="entry name" value="P-loop containing nucleotide triphosphate hydrolases"/>
    <property type="match status" value="1"/>
</dbReference>
<dbReference type="Proteomes" id="UP000224101">
    <property type="component" value="Segment"/>
</dbReference>
<dbReference type="PANTHER" id="PTHR13308:SF40">
    <property type="entry name" value="NEDD4-BINDING PROTEIN 2-LIKE 1"/>
    <property type="match status" value="1"/>
</dbReference>
<name>A0A218M380_9CAUD</name>
<dbReference type="SUPFAM" id="SSF52540">
    <property type="entry name" value="P-loop containing nucleoside triphosphate hydrolases"/>
    <property type="match status" value="1"/>
</dbReference>
<dbReference type="GeneID" id="40085908"/>
<dbReference type="InterPro" id="IPR027417">
    <property type="entry name" value="P-loop_NTPase"/>
</dbReference>
<dbReference type="Pfam" id="PF13671">
    <property type="entry name" value="AAA_33"/>
    <property type="match status" value="1"/>
</dbReference>
<dbReference type="KEGG" id="vg:40085908"/>